<evidence type="ECO:0000256" key="2">
    <source>
        <dbReference type="SAM" id="SignalP"/>
    </source>
</evidence>
<protein>
    <recommendedName>
        <fullName evidence="5">Lipoprotein</fullName>
    </recommendedName>
</protein>
<keyword evidence="1" id="KW-1133">Transmembrane helix</keyword>
<evidence type="ECO:0008006" key="5">
    <source>
        <dbReference type="Google" id="ProtNLM"/>
    </source>
</evidence>
<keyword evidence="1" id="KW-0472">Membrane</keyword>
<evidence type="ECO:0000313" key="4">
    <source>
        <dbReference type="Proteomes" id="UP000629963"/>
    </source>
</evidence>
<reference evidence="3 4" key="1">
    <citation type="submission" date="2020-08" db="EMBL/GenBank/DDBJ databases">
        <title>Description of novel Flavobacterium F-380 isolate.</title>
        <authorList>
            <person name="Saticioglu I.B."/>
            <person name="Duman M."/>
            <person name="Altun S."/>
        </authorList>
    </citation>
    <scope>NUCLEOTIDE SEQUENCE [LARGE SCALE GENOMIC DNA]</scope>
    <source>
        <strain evidence="3 4">F-380</strain>
    </source>
</reference>
<keyword evidence="4" id="KW-1185">Reference proteome</keyword>
<keyword evidence="2" id="KW-0732">Signal</keyword>
<feature type="chain" id="PRO_5045675426" description="Lipoprotein" evidence="2">
    <location>
        <begin position="20"/>
        <end position="155"/>
    </location>
</feature>
<dbReference type="Proteomes" id="UP000629963">
    <property type="component" value="Unassembled WGS sequence"/>
</dbReference>
<gene>
    <name evidence="3" type="ORF">H8R23_12310</name>
</gene>
<comment type="caution">
    <text evidence="3">The sequence shown here is derived from an EMBL/GenBank/DDBJ whole genome shotgun (WGS) entry which is preliminary data.</text>
</comment>
<evidence type="ECO:0000256" key="1">
    <source>
        <dbReference type="SAM" id="Phobius"/>
    </source>
</evidence>
<organism evidence="3 4">
    <name type="scientific">Flavobacterium kayseriense</name>
    <dbReference type="NCBI Taxonomy" id="2764714"/>
    <lineage>
        <taxon>Bacteria</taxon>
        <taxon>Pseudomonadati</taxon>
        <taxon>Bacteroidota</taxon>
        <taxon>Flavobacteriia</taxon>
        <taxon>Flavobacteriales</taxon>
        <taxon>Flavobacteriaceae</taxon>
        <taxon>Flavobacterium</taxon>
    </lineage>
</organism>
<sequence length="155" mass="16762">MKSKLMTLFFILVSSLAFCQQLTYKKGRVYDENNSKLTNNQVKELLSTKPELLASYSAGQTKSAVGGFLLGFGTGFIITDLVTGLSQDKVYPSALTIVGLASAVISIPVLIGHSKKTKTAIDGYNETITTRKVGFQIEKINILSSKNGIGMQLSF</sequence>
<accession>A0ABR7J9S2</accession>
<keyword evidence="1" id="KW-0812">Transmembrane</keyword>
<dbReference type="EMBL" id="JACRUJ010000004">
    <property type="protein sequence ID" value="MBC5842192.1"/>
    <property type="molecule type" value="Genomic_DNA"/>
</dbReference>
<feature type="signal peptide" evidence="2">
    <location>
        <begin position="1"/>
        <end position="19"/>
    </location>
</feature>
<dbReference type="RefSeq" id="WP_187010690.1">
    <property type="nucleotide sequence ID" value="NZ_JACRUI010000004.1"/>
</dbReference>
<feature type="transmembrane region" description="Helical" evidence="1">
    <location>
        <begin position="90"/>
        <end position="111"/>
    </location>
</feature>
<name>A0ABR7J9S2_9FLAO</name>
<proteinExistence type="predicted"/>
<evidence type="ECO:0000313" key="3">
    <source>
        <dbReference type="EMBL" id="MBC5842192.1"/>
    </source>
</evidence>